<name>A0A7J7YVB3_PIPKU</name>
<dbReference type="AlphaFoldDB" id="A0A7J7YVB3"/>
<dbReference type="Proteomes" id="UP000558488">
    <property type="component" value="Unassembled WGS sequence"/>
</dbReference>
<accession>A0A7J7YVB3</accession>
<sequence length="150" mass="17359">MEDHEEEEEEITADSLRYRPRPLPLSALSYISYIPPGRRDPKEHSYFSRPSQTGITSMYDCIFKRDPGYNQKLHRDDREHAKGLGLHVNQEEQERPVGVLMSSVYGKRIHQPVEPLNLEHGRANHLKADFNRKNEIPSFKDPGFGHISPV</sequence>
<dbReference type="OrthoDB" id="10057935at2759"/>
<dbReference type="EMBL" id="JACAGB010000004">
    <property type="protein sequence ID" value="KAF6365862.1"/>
    <property type="molecule type" value="Genomic_DNA"/>
</dbReference>
<comment type="caution">
    <text evidence="1">The sequence shown here is derived from an EMBL/GenBank/DDBJ whole genome shotgun (WGS) entry which is preliminary data.</text>
</comment>
<proteinExistence type="predicted"/>
<keyword evidence="2" id="KW-1185">Reference proteome</keyword>
<dbReference type="Pfam" id="PF15074">
    <property type="entry name" value="CFAP90"/>
    <property type="match status" value="1"/>
</dbReference>
<gene>
    <name evidence="1" type="ORF">mPipKuh1_001860</name>
</gene>
<protein>
    <submittedName>
        <fullName evidence="1">Uncharacterized protein</fullName>
    </submittedName>
</protein>
<dbReference type="InterPro" id="IPR027901">
    <property type="entry name" value="CFAP90"/>
</dbReference>
<reference evidence="1 2" key="1">
    <citation type="journal article" date="2020" name="Nature">
        <title>Six reference-quality genomes reveal evolution of bat adaptations.</title>
        <authorList>
            <person name="Jebb D."/>
            <person name="Huang Z."/>
            <person name="Pippel M."/>
            <person name="Hughes G.M."/>
            <person name="Lavrichenko K."/>
            <person name="Devanna P."/>
            <person name="Winkler S."/>
            <person name="Jermiin L.S."/>
            <person name="Skirmuntt E.C."/>
            <person name="Katzourakis A."/>
            <person name="Burkitt-Gray L."/>
            <person name="Ray D.A."/>
            <person name="Sullivan K.A.M."/>
            <person name="Roscito J.G."/>
            <person name="Kirilenko B.M."/>
            <person name="Davalos L.M."/>
            <person name="Corthals A.P."/>
            <person name="Power M.L."/>
            <person name="Jones G."/>
            <person name="Ransome R.D."/>
            <person name="Dechmann D.K.N."/>
            <person name="Locatelli A.G."/>
            <person name="Puechmaille S.J."/>
            <person name="Fedrigo O."/>
            <person name="Jarvis E.D."/>
            <person name="Hiller M."/>
            <person name="Vernes S.C."/>
            <person name="Myers E.W."/>
            <person name="Teeling E.C."/>
        </authorList>
    </citation>
    <scope>NUCLEOTIDE SEQUENCE [LARGE SCALE GENOMIC DNA]</scope>
    <source>
        <strain evidence="1">MPipKuh1</strain>
        <tissue evidence="1">Flight muscle</tissue>
    </source>
</reference>
<evidence type="ECO:0000313" key="2">
    <source>
        <dbReference type="Proteomes" id="UP000558488"/>
    </source>
</evidence>
<organism evidence="1 2">
    <name type="scientific">Pipistrellus kuhlii</name>
    <name type="common">Kuhl's pipistrelle</name>
    <dbReference type="NCBI Taxonomy" id="59472"/>
    <lineage>
        <taxon>Eukaryota</taxon>
        <taxon>Metazoa</taxon>
        <taxon>Chordata</taxon>
        <taxon>Craniata</taxon>
        <taxon>Vertebrata</taxon>
        <taxon>Euteleostomi</taxon>
        <taxon>Mammalia</taxon>
        <taxon>Eutheria</taxon>
        <taxon>Laurasiatheria</taxon>
        <taxon>Chiroptera</taxon>
        <taxon>Yangochiroptera</taxon>
        <taxon>Vespertilionidae</taxon>
        <taxon>Pipistrellus</taxon>
    </lineage>
</organism>
<dbReference type="PANTHER" id="PTHR34444:SF1">
    <property type="entry name" value="CILIA- AND FLAGELLA-ASSOCIATED PROTEIN 90"/>
    <property type="match status" value="1"/>
</dbReference>
<dbReference type="PANTHER" id="PTHR34444">
    <property type="entry name" value="LOC361192"/>
    <property type="match status" value="1"/>
</dbReference>
<evidence type="ECO:0000313" key="1">
    <source>
        <dbReference type="EMBL" id="KAF6365862.1"/>
    </source>
</evidence>